<name>A0ACB7SAT2_HYAAI</name>
<keyword evidence="2" id="KW-1185">Reference proteome</keyword>
<evidence type="ECO:0000313" key="1">
    <source>
        <dbReference type="EMBL" id="KAH6929844.1"/>
    </source>
</evidence>
<dbReference type="EMBL" id="CM023485">
    <property type="protein sequence ID" value="KAH6929844.1"/>
    <property type="molecule type" value="Genomic_DNA"/>
</dbReference>
<reference evidence="1" key="1">
    <citation type="submission" date="2020-05" db="EMBL/GenBank/DDBJ databases">
        <title>Large-scale comparative analyses of tick genomes elucidate their genetic diversity and vector capacities.</title>
        <authorList>
            <person name="Jia N."/>
            <person name="Wang J."/>
            <person name="Shi W."/>
            <person name="Du L."/>
            <person name="Sun Y."/>
            <person name="Zhan W."/>
            <person name="Jiang J."/>
            <person name="Wang Q."/>
            <person name="Zhang B."/>
            <person name="Ji P."/>
            <person name="Sakyi L.B."/>
            <person name="Cui X."/>
            <person name="Yuan T."/>
            <person name="Jiang B."/>
            <person name="Yang W."/>
            <person name="Lam T.T.-Y."/>
            <person name="Chang Q."/>
            <person name="Ding S."/>
            <person name="Wang X."/>
            <person name="Zhu J."/>
            <person name="Ruan X."/>
            <person name="Zhao L."/>
            <person name="Wei J."/>
            <person name="Que T."/>
            <person name="Du C."/>
            <person name="Cheng J."/>
            <person name="Dai P."/>
            <person name="Han X."/>
            <person name="Huang E."/>
            <person name="Gao Y."/>
            <person name="Liu J."/>
            <person name="Shao H."/>
            <person name="Ye R."/>
            <person name="Li L."/>
            <person name="Wei W."/>
            <person name="Wang X."/>
            <person name="Wang C."/>
            <person name="Yang T."/>
            <person name="Huo Q."/>
            <person name="Li W."/>
            <person name="Guo W."/>
            <person name="Chen H."/>
            <person name="Zhou L."/>
            <person name="Ni X."/>
            <person name="Tian J."/>
            <person name="Zhou Y."/>
            <person name="Sheng Y."/>
            <person name="Liu T."/>
            <person name="Pan Y."/>
            <person name="Xia L."/>
            <person name="Li J."/>
            <person name="Zhao F."/>
            <person name="Cao W."/>
        </authorList>
    </citation>
    <scope>NUCLEOTIDE SEQUENCE</scope>
    <source>
        <strain evidence="1">Hyas-2018</strain>
    </source>
</reference>
<dbReference type="Proteomes" id="UP000821845">
    <property type="component" value="Chromosome 5"/>
</dbReference>
<evidence type="ECO:0000313" key="2">
    <source>
        <dbReference type="Proteomes" id="UP000821845"/>
    </source>
</evidence>
<sequence>MGSRVVPSALDSCLAPKTTLRRRDYGGNRNRRPRRVISLLHSRAHSRLTTSAGRRKGKAGGGQTREVFVATVKDGGGVHTDE</sequence>
<proteinExistence type="predicted"/>
<accession>A0ACB7SAT2</accession>
<comment type="caution">
    <text evidence="1">The sequence shown here is derived from an EMBL/GenBank/DDBJ whole genome shotgun (WGS) entry which is preliminary data.</text>
</comment>
<organism evidence="1 2">
    <name type="scientific">Hyalomma asiaticum</name>
    <name type="common">Tick</name>
    <dbReference type="NCBI Taxonomy" id="266040"/>
    <lineage>
        <taxon>Eukaryota</taxon>
        <taxon>Metazoa</taxon>
        <taxon>Ecdysozoa</taxon>
        <taxon>Arthropoda</taxon>
        <taxon>Chelicerata</taxon>
        <taxon>Arachnida</taxon>
        <taxon>Acari</taxon>
        <taxon>Parasitiformes</taxon>
        <taxon>Ixodida</taxon>
        <taxon>Ixodoidea</taxon>
        <taxon>Ixodidae</taxon>
        <taxon>Hyalomminae</taxon>
        <taxon>Hyalomma</taxon>
    </lineage>
</organism>
<protein>
    <submittedName>
        <fullName evidence="1">Uncharacterized protein</fullName>
    </submittedName>
</protein>
<gene>
    <name evidence="1" type="ORF">HPB50_005995</name>
</gene>